<evidence type="ECO:0000313" key="1">
    <source>
        <dbReference type="EMBL" id="RCS43966.1"/>
    </source>
</evidence>
<dbReference type="RefSeq" id="WP_114370710.1">
    <property type="nucleotide sequence ID" value="NZ_QPEX01000037.1"/>
</dbReference>
<proteinExistence type="predicted"/>
<dbReference type="Proteomes" id="UP000253562">
    <property type="component" value="Unassembled WGS sequence"/>
</dbReference>
<reference evidence="1 2" key="1">
    <citation type="submission" date="2018-07" db="EMBL/GenBank/DDBJ databases">
        <title>Comparative genomes isolates from brazilian mangrove.</title>
        <authorList>
            <person name="De Araujo J.E."/>
            <person name="Taketani R.G."/>
            <person name="Silva M.C.P."/>
            <person name="Lourenco M.V."/>
            <person name="Oliveira V.M."/>
            <person name="Andreote F.D."/>
        </authorList>
    </citation>
    <scope>NUCLEOTIDE SEQUENCE [LARGE SCALE GENOMIC DNA]</scope>
    <source>
        <strain evidence="1 2">HEX PRIS-MGV</strain>
    </source>
</reference>
<dbReference type="SUPFAM" id="SSF46955">
    <property type="entry name" value="Putative DNA-binding domain"/>
    <property type="match status" value="1"/>
</dbReference>
<name>A0A368KPY1_9BACT</name>
<organism evidence="1 2">
    <name type="scientific">Bremerella cremea</name>
    <dbReference type="NCBI Taxonomy" id="1031537"/>
    <lineage>
        <taxon>Bacteria</taxon>
        <taxon>Pseudomonadati</taxon>
        <taxon>Planctomycetota</taxon>
        <taxon>Planctomycetia</taxon>
        <taxon>Pirellulales</taxon>
        <taxon>Pirellulaceae</taxon>
        <taxon>Bremerella</taxon>
    </lineage>
</organism>
<evidence type="ECO:0000313" key="2">
    <source>
        <dbReference type="Proteomes" id="UP000253562"/>
    </source>
</evidence>
<dbReference type="InterPro" id="IPR009061">
    <property type="entry name" value="DNA-bd_dom_put_sf"/>
</dbReference>
<dbReference type="GO" id="GO:0003677">
    <property type="term" value="F:DNA binding"/>
    <property type="evidence" value="ECO:0007669"/>
    <property type="project" value="UniProtKB-KW"/>
</dbReference>
<dbReference type="EMBL" id="QPEX01000037">
    <property type="protein sequence ID" value="RCS43966.1"/>
    <property type="molecule type" value="Genomic_DNA"/>
</dbReference>
<dbReference type="AlphaFoldDB" id="A0A368KPY1"/>
<accession>A0A368KPY1</accession>
<sequence length="138" mass="15972">MKNVEDEQMDRTRTAFHPKDFLNKEQTAEHFSVSKRTLERWVESGEFPSPFKIGGFCYWHLPALTQWGIARFMDENSALANRMSSVSSIENPFAVPCSESLTKVEERRQRMSKRAIGSKDFSPVTVTRRIKNTPMLQN</sequence>
<keyword evidence="1" id="KW-0238">DNA-binding</keyword>
<comment type="caution">
    <text evidence="1">The sequence shown here is derived from an EMBL/GenBank/DDBJ whole genome shotgun (WGS) entry which is preliminary data.</text>
</comment>
<gene>
    <name evidence="1" type="ORF">DTL42_18450</name>
</gene>
<dbReference type="OrthoDB" id="291753at2"/>
<protein>
    <submittedName>
        <fullName evidence="1">DNA-binding protein</fullName>
    </submittedName>
</protein>